<dbReference type="EMBL" id="LAZR01000316">
    <property type="protein sequence ID" value="KKN75057.1"/>
    <property type="molecule type" value="Genomic_DNA"/>
</dbReference>
<keyword evidence="2" id="KW-1133">Transmembrane helix</keyword>
<proteinExistence type="predicted"/>
<feature type="region of interest" description="Disordered" evidence="1">
    <location>
        <begin position="60"/>
        <end position="89"/>
    </location>
</feature>
<feature type="transmembrane region" description="Helical" evidence="2">
    <location>
        <begin position="16"/>
        <end position="34"/>
    </location>
</feature>
<gene>
    <name evidence="3" type="ORF">LCGC14_0384310</name>
</gene>
<reference evidence="3" key="1">
    <citation type="journal article" date="2015" name="Nature">
        <title>Complex archaea that bridge the gap between prokaryotes and eukaryotes.</title>
        <authorList>
            <person name="Spang A."/>
            <person name="Saw J.H."/>
            <person name="Jorgensen S.L."/>
            <person name="Zaremba-Niedzwiedzka K."/>
            <person name="Martijn J."/>
            <person name="Lind A.E."/>
            <person name="van Eijk R."/>
            <person name="Schleper C."/>
            <person name="Guy L."/>
            <person name="Ettema T.J."/>
        </authorList>
    </citation>
    <scope>NUCLEOTIDE SEQUENCE</scope>
</reference>
<name>A0A0F9TJH5_9ZZZZ</name>
<organism evidence="3">
    <name type="scientific">marine sediment metagenome</name>
    <dbReference type="NCBI Taxonomy" id="412755"/>
    <lineage>
        <taxon>unclassified sequences</taxon>
        <taxon>metagenomes</taxon>
        <taxon>ecological metagenomes</taxon>
    </lineage>
</organism>
<evidence type="ECO:0000256" key="2">
    <source>
        <dbReference type="SAM" id="Phobius"/>
    </source>
</evidence>
<dbReference type="AlphaFoldDB" id="A0A0F9TJH5"/>
<evidence type="ECO:0000256" key="1">
    <source>
        <dbReference type="SAM" id="MobiDB-lite"/>
    </source>
</evidence>
<keyword evidence="2" id="KW-0812">Transmembrane</keyword>
<keyword evidence="2" id="KW-0472">Membrane</keyword>
<accession>A0A0F9TJH5</accession>
<evidence type="ECO:0000313" key="3">
    <source>
        <dbReference type="EMBL" id="KKN75057.1"/>
    </source>
</evidence>
<protein>
    <submittedName>
        <fullName evidence="3">Uncharacterized protein</fullName>
    </submittedName>
</protein>
<sequence length="89" mass="9476">MIACDPYLLEFLRGNIITMNVIVAGMGAFLKAWATISKNNGSNKVQDFLTSLVESGKTALVNRRERKNGGKNAKPDKASGHSLGTGHSG</sequence>
<comment type="caution">
    <text evidence="3">The sequence shown here is derived from an EMBL/GenBank/DDBJ whole genome shotgun (WGS) entry which is preliminary data.</text>
</comment>